<gene>
    <name evidence="4" type="ORF">J2S67_001926</name>
</gene>
<organism evidence="4 5">
    <name type="scientific">Pseudoglutamicibacter albus</name>
    <dbReference type="NCBI Taxonomy" id="98671"/>
    <lineage>
        <taxon>Bacteria</taxon>
        <taxon>Bacillati</taxon>
        <taxon>Actinomycetota</taxon>
        <taxon>Actinomycetes</taxon>
        <taxon>Micrococcales</taxon>
        <taxon>Micrococcaceae</taxon>
        <taxon>Pseudoglutamicibacter</taxon>
    </lineage>
</organism>
<feature type="region of interest" description="Disordered" evidence="2">
    <location>
        <begin position="1"/>
        <end position="55"/>
    </location>
</feature>
<dbReference type="PANTHER" id="PTHR46268:SF6">
    <property type="entry name" value="UNIVERSAL STRESS PROTEIN UP12"/>
    <property type="match status" value="1"/>
</dbReference>
<feature type="domain" description="UspA" evidence="3">
    <location>
        <begin position="212"/>
        <end position="348"/>
    </location>
</feature>
<feature type="region of interest" description="Disordered" evidence="2">
    <location>
        <begin position="355"/>
        <end position="374"/>
    </location>
</feature>
<dbReference type="Proteomes" id="UP001180715">
    <property type="component" value="Unassembled WGS sequence"/>
</dbReference>
<evidence type="ECO:0000259" key="3">
    <source>
        <dbReference type="Pfam" id="PF00582"/>
    </source>
</evidence>
<evidence type="ECO:0000256" key="1">
    <source>
        <dbReference type="ARBA" id="ARBA00008791"/>
    </source>
</evidence>
<evidence type="ECO:0000313" key="4">
    <source>
        <dbReference type="EMBL" id="MDR7294658.1"/>
    </source>
</evidence>
<keyword evidence="5" id="KW-1185">Reference proteome</keyword>
<dbReference type="RefSeq" id="WP_310248602.1">
    <property type="nucleotide sequence ID" value="NZ_JAVDXX010000001.1"/>
</dbReference>
<dbReference type="Pfam" id="PF00582">
    <property type="entry name" value="Usp"/>
    <property type="match status" value="2"/>
</dbReference>
<accession>A0ABU1Z250</accession>
<dbReference type="InterPro" id="IPR014729">
    <property type="entry name" value="Rossmann-like_a/b/a_fold"/>
</dbReference>
<evidence type="ECO:0000313" key="5">
    <source>
        <dbReference type="Proteomes" id="UP001180715"/>
    </source>
</evidence>
<dbReference type="PANTHER" id="PTHR46268">
    <property type="entry name" value="STRESS RESPONSE PROTEIN NHAX"/>
    <property type="match status" value="1"/>
</dbReference>
<dbReference type="InterPro" id="IPR006016">
    <property type="entry name" value="UspA"/>
</dbReference>
<dbReference type="InterPro" id="IPR006015">
    <property type="entry name" value="Universal_stress_UspA"/>
</dbReference>
<protein>
    <submittedName>
        <fullName evidence="4">Nucleotide-binding universal stress UspA family protein</fullName>
    </submittedName>
</protein>
<feature type="compositionally biased region" description="Low complexity" evidence="2">
    <location>
        <begin position="1"/>
        <end position="17"/>
    </location>
</feature>
<comment type="similarity">
    <text evidence="1">Belongs to the universal stress protein A family.</text>
</comment>
<evidence type="ECO:0000256" key="2">
    <source>
        <dbReference type="SAM" id="MobiDB-lite"/>
    </source>
</evidence>
<dbReference type="Gene3D" id="3.40.50.620">
    <property type="entry name" value="HUPs"/>
    <property type="match status" value="2"/>
</dbReference>
<sequence>MTDTPENTPTPNTGEPNVDTSALDLAAIRLEARKQEDSRNREEAQKKNTPGAGAVVVGVDGSEQSLEALAWAAAEGGRRDLPVEAVMSYTIPTFVATAMDAGYSALDDETLRSGAETVLREALADLDRRRRENPEMPFAPADRVRAYVETGDAAGTLLEYSQHAEMVVMGARGRGGFFGRILGSVASAVPPHAHCATVVVPKGSLARKEASDTVVVGVDGSTAARLAMLDAAQEAVARGCELKVVWALPPLSGTQMWAASAMDQQSVVREMNTQLSAAADWLRHHFDGLLVSTAVVEGVPAQVLIEESKRARLLITGTRGRGGFAGMLLGSTSQSVLNHAKCPVLVVPARKDERIENRGEFGPMPQEEAEGEKK</sequence>
<comment type="caution">
    <text evidence="4">The sequence shown here is derived from an EMBL/GenBank/DDBJ whole genome shotgun (WGS) entry which is preliminary data.</text>
</comment>
<dbReference type="SUPFAM" id="SSF52402">
    <property type="entry name" value="Adenine nucleotide alpha hydrolases-like"/>
    <property type="match status" value="2"/>
</dbReference>
<feature type="compositionally biased region" description="Basic and acidic residues" evidence="2">
    <location>
        <begin position="30"/>
        <end position="46"/>
    </location>
</feature>
<reference evidence="4" key="1">
    <citation type="submission" date="2023-07" db="EMBL/GenBank/DDBJ databases">
        <title>Sequencing the genomes of 1000 actinobacteria strains.</title>
        <authorList>
            <person name="Klenk H.-P."/>
        </authorList>
    </citation>
    <scope>NUCLEOTIDE SEQUENCE</scope>
    <source>
        <strain evidence="4">DSM 13068</strain>
    </source>
</reference>
<dbReference type="PRINTS" id="PR01438">
    <property type="entry name" value="UNVRSLSTRESS"/>
</dbReference>
<dbReference type="EMBL" id="JAVDXX010000001">
    <property type="protein sequence ID" value="MDR7294658.1"/>
    <property type="molecule type" value="Genomic_DNA"/>
</dbReference>
<name>A0ABU1Z250_9MICC</name>
<feature type="domain" description="UspA" evidence="3">
    <location>
        <begin position="55"/>
        <end position="201"/>
    </location>
</feature>
<proteinExistence type="inferred from homology"/>